<dbReference type="EMBL" id="GGEC01062656">
    <property type="protein sequence ID" value="MBX43140.1"/>
    <property type="molecule type" value="Transcribed_RNA"/>
</dbReference>
<keyword evidence="1" id="KW-0472">Membrane</keyword>
<keyword evidence="1" id="KW-0812">Transmembrane</keyword>
<reference evidence="2" key="1">
    <citation type="submission" date="2018-02" db="EMBL/GenBank/DDBJ databases">
        <title>Rhizophora mucronata_Transcriptome.</title>
        <authorList>
            <person name="Meera S.P."/>
            <person name="Sreeshan A."/>
            <person name="Augustine A."/>
        </authorList>
    </citation>
    <scope>NUCLEOTIDE SEQUENCE</scope>
    <source>
        <tissue evidence="2">Leaf</tissue>
    </source>
</reference>
<evidence type="ECO:0000313" key="2">
    <source>
        <dbReference type="EMBL" id="MBX43140.1"/>
    </source>
</evidence>
<proteinExistence type="predicted"/>
<evidence type="ECO:0000256" key="1">
    <source>
        <dbReference type="SAM" id="Phobius"/>
    </source>
</evidence>
<organism evidence="2">
    <name type="scientific">Rhizophora mucronata</name>
    <name type="common">Asiatic mangrove</name>
    <dbReference type="NCBI Taxonomy" id="61149"/>
    <lineage>
        <taxon>Eukaryota</taxon>
        <taxon>Viridiplantae</taxon>
        <taxon>Streptophyta</taxon>
        <taxon>Embryophyta</taxon>
        <taxon>Tracheophyta</taxon>
        <taxon>Spermatophyta</taxon>
        <taxon>Magnoliopsida</taxon>
        <taxon>eudicotyledons</taxon>
        <taxon>Gunneridae</taxon>
        <taxon>Pentapetalae</taxon>
        <taxon>rosids</taxon>
        <taxon>fabids</taxon>
        <taxon>Malpighiales</taxon>
        <taxon>Rhizophoraceae</taxon>
        <taxon>Rhizophora</taxon>
    </lineage>
</organism>
<protein>
    <submittedName>
        <fullName evidence="2">Uncharacterized protein</fullName>
    </submittedName>
</protein>
<name>A0A2P2NL62_RHIMU</name>
<sequence length="29" mass="3473">MKMDFVRKSLAYGFIHTVNITTYFLLFLC</sequence>
<dbReference type="AlphaFoldDB" id="A0A2P2NL62"/>
<feature type="transmembrane region" description="Helical" evidence="1">
    <location>
        <begin position="9"/>
        <end position="28"/>
    </location>
</feature>
<accession>A0A2P2NL62</accession>
<keyword evidence="1" id="KW-1133">Transmembrane helix</keyword>